<keyword evidence="2" id="KW-1185">Reference proteome</keyword>
<dbReference type="Proteomes" id="UP000190648">
    <property type="component" value="Unassembled WGS sequence"/>
</dbReference>
<protein>
    <submittedName>
        <fullName evidence="1">Uncharacterized protein</fullName>
    </submittedName>
</protein>
<sequence>MDMCGNDRAAQASYKPCGFACKQRPSLRKSRQAANTAQECKIVIPGGTRIVMKMRCESCQAATVHGIVTSENISSGQRS</sequence>
<dbReference type="AlphaFoldDB" id="A0A1V4JXR5"/>
<gene>
    <name evidence="1" type="ORF">AV530_007442</name>
</gene>
<organism evidence="1 2">
    <name type="scientific">Patagioenas fasciata monilis</name>
    <dbReference type="NCBI Taxonomy" id="372326"/>
    <lineage>
        <taxon>Eukaryota</taxon>
        <taxon>Metazoa</taxon>
        <taxon>Chordata</taxon>
        <taxon>Craniata</taxon>
        <taxon>Vertebrata</taxon>
        <taxon>Euteleostomi</taxon>
        <taxon>Archelosauria</taxon>
        <taxon>Archosauria</taxon>
        <taxon>Dinosauria</taxon>
        <taxon>Saurischia</taxon>
        <taxon>Theropoda</taxon>
        <taxon>Coelurosauria</taxon>
        <taxon>Aves</taxon>
        <taxon>Neognathae</taxon>
        <taxon>Neoaves</taxon>
        <taxon>Columbimorphae</taxon>
        <taxon>Columbiformes</taxon>
        <taxon>Columbidae</taxon>
        <taxon>Patagioenas</taxon>
    </lineage>
</organism>
<proteinExistence type="predicted"/>
<accession>A0A1V4JXR5</accession>
<evidence type="ECO:0000313" key="2">
    <source>
        <dbReference type="Proteomes" id="UP000190648"/>
    </source>
</evidence>
<reference evidence="1 2" key="1">
    <citation type="submission" date="2016-02" db="EMBL/GenBank/DDBJ databases">
        <title>Band-tailed pigeon sequencing and assembly.</title>
        <authorList>
            <person name="Soares A.E."/>
            <person name="Novak B.J."/>
            <person name="Rice E.S."/>
            <person name="O'Connell B."/>
            <person name="Chang D."/>
            <person name="Weber S."/>
            <person name="Shapiro B."/>
        </authorList>
    </citation>
    <scope>NUCLEOTIDE SEQUENCE [LARGE SCALE GENOMIC DNA]</scope>
    <source>
        <strain evidence="1">BTP2013</strain>
        <tissue evidence="1">Blood</tissue>
    </source>
</reference>
<evidence type="ECO:0000313" key="1">
    <source>
        <dbReference type="EMBL" id="OPJ77012.1"/>
    </source>
</evidence>
<dbReference type="EMBL" id="LSYS01005497">
    <property type="protein sequence ID" value="OPJ77012.1"/>
    <property type="molecule type" value="Genomic_DNA"/>
</dbReference>
<comment type="caution">
    <text evidence="1">The sequence shown here is derived from an EMBL/GenBank/DDBJ whole genome shotgun (WGS) entry which is preliminary data.</text>
</comment>
<name>A0A1V4JXR5_PATFA</name>